<dbReference type="VEuPathDB" id="VectorBase:HLOH_062068"/>
<dbReference type="OMA" id="KIMVAKP"/>
<proteinExistence type="predicted"/>
<gene>
    <name evidence="2" type="ORF">HPB48_015226</name>
</gene>
<dbReference type="EMBL" id="JABSTR010000001">
    <property type="protein sequence ID" value="KAH9362811.1"/>
    <property type="molecule type" value="Genomic_DNA"/>
</dbReference>
<reference evidence="2 3" key="1">
    <citation type="journal article" date="2020" name="Cell">
        <title>Large-Scale Comparative Analyses of Tick Genomes Elucidate Their Genetic Diversity and Vector Capacities.</title>
        <authorList>
            <consortium name="Tick Genome and Microbiome Consortium (TIGMIC)"/>
            <person name="Jia N."/>
            <person name="Wang J."/>
            <person name="Shi W."/>
            <person name="Du L."/>
            <person name="Sun Y."/>
            <person name="Zhan W."/>
            <person name="Jiang J.F."/>
            <person name="Wang Q."/>
            <person name="Zhang B."/>
            <person name="Ji P."/>
            <person name="Bell-Sakyi L."/>
            <person name="Cui X.M."/>
            <person name="Yuan T.T."/>
            <person name="Jiang B.G."/>
            <person name="Yang W.F."/>
            <person name="Lam T.T."/>
            <person name="Chang Q.C."/>
            <person name="Ding S.J."/>
            <person name="Wang X.J."/>
            <person name="Zhu J.G."/>
            <person name="Ruan X.D."/>
            <person name="Zhao L."/>
            <person name="Wei J.T."/>
            <person name="Ye R.Z."/>
            <person name="Que T.C."/>
            <person name="Du C.H."/>
            <person name="Zhou Y.H."/>
            <person name="Cheng J.X."/>
            <person name="Dai P.F."/>
            <person name="Guo W.B."/>
            <person name="Han X.H."/>
            <person name="Huang E.J."/>
            <person name="Li L.F."/>
            <person name="Wei W."/>
            <person name="Gao Y.C."/>
            <person name="Liu J.Z."/>
            <person name="Shao H.Z."/>
            <person name="Wang X."/>
            <person name="Wang C.C."/>
            <person name="Yang T.C."/>
            <person name="Huo Q.B."/>
            <person name="Li W."/>
            <person name="Chen H.Y."/>
            <person name="Chen S.E."/>
            <person name="Zhou L.G."/>
            <person name="Ni X.B."/>
            <person name="Tian J.H."/>
            <person name="Sheng Y."/>
            <person name="Liu T."/>
            <person name="Pan Y.S."/>
            <person name="Xia L.Y."/>
            <person name="Li J."/>
            <person name="Zhao F."/>
            <person name="Cao W.C."/>
        </authorList>
    </citation>
    <scope>NUCLEOTIDE SEQUENCE [LARGE SCALE GENOMIC DNA]</scope>
    <source>
        <strain evidence="2">HaeL-2018</strain>
    </source>
</reference>
<keyword evidence="1" id="KW-1133">Transmembrane helix</keyword>
<comment type="caution">
    <text evidence="2">The sequence shown here is derived from an EMBL/GenBank/DDBJ whole genome shotgun (WGS) entry which is preliminary data.</text>
</comment>
<sequence length="138" mass="14863">MASETSRWSTRMRTGRVVLGAGVMATLATVGTYLTVVVHPAFLPLIVLPLFGLCHVLVYPKEAKRGFVGPPVIRYAMPKEFLCTVLVAKPQPDYKSIAVEKVRPQTATPPVRPATHCAAYCAPIVPAFHAPAPVIAVM</sequence>
<evidence type="ECO:0000313" key="3">
    <source>
        <dbReference type="Proteomes" id="UP000821853"/>
    </source>
</evidence>
<feature type="transmembrane region" description="Helical" evidence="1">
    <location>
        <begin position="41"/>
        <end position="59"/>
    </location>
</feature>
<feature type="transmembrane region" description="Helical" evidence="1">
    <location>
        <begin position="17"/>
        <end position="35"/>
    </location>
</feature>
<dbReference type="Proteomes" id="UP000821853">
    <property type="component" value="Chromosome 1"/>
</dbReference>
<dbReference type="AlphaFoldDB" id="A0A9J6FIP4"/>
<organism evidence="2 3">
    <name type="scientific">Haemaphysalis longicornis</name>
    <name type="common">Bush tick</name>
    <dbReference type="NCBI Taxonomy" id="44386"/>
    <lineage>
        <taxon>Eukaryota</taxon>
        <taxon>Metazoa</taxon>
        <taxon>Ecdysozoa</taxon>
        <taxon>Arthropoda</taxon>
        <taxon>Chelicerata</taxon>
        <taxon>Arachnida</taxon>
        <taxon>Acari</taxon>
        <taxon>Parasitiformes</taxon>
        <taxon>Ixodida</taxon>
        <taxon>Ixodoidea</taxon>
        <taxon>Ixodidae</taxon>
        <taxon>Haemaphysalinae</taxon>
        <taxon>Haemaphysalis</taxon>
    </lineage>
</organism>
<protein>
    <submittedName>
        <fullName evidence="2">Uncharacterized protein</fullName>
    </submittedName>
</protein>
<keyword evidence="1" id="KW-0472">Membrane</keyword>
<keyword evidence="1" id="KW-0812">Transmembrane</keyword>
<evidence type="ECO:0000256" key="1">
    <source>
        <dbReference type="SAM" id="Phobius"/>
    </source>
</evidence>
<dbReference type="OrthoDB" id="6489015at2759"/>
<keyword evidence="3" id="KW-1185">Reference proteome</keyword>
<accession>A0A9J6FIP4</accession>
<name>A0A9J6FIP4_HAELO</name>
<evidence type="ECO:0000313" key="2">
    <source>
        <dbReference type="EMBL" id="KAH9362811.1"/>
    </source>
</evidence>